<dbReference type="AlphaFoldDB" id="A4CA58"/>
<reference evidence="1 2" key="1">
    <citation type="submission" date="2006-02" db="EMBL/GenBank/DDBJ databases">
        <authorList>
            <person name="Moran M.A."/>
            <person name="Kjelleberg S."/>
            <person name="Egan S."/>
            <person name="Saunders N."/>
            <person name="Thomas T."/>
            <person name="Ferriera S."/>
            <person name="Johnson J."/>
            <person name="Kravitz S."/>
            <person name="Halpern A."/>
            <person name="Remington K."/>
            <person name="Beeson K."/>
            <person name="Tran B."/>
            <person name="Rogers Y.-H."/>
            <person name="Friedman R."/>
            <person name="Venter J.C."/>
        </authorList>
    </citation>
    <scope>NUCLEOTIDE SEQUENCE [LARGE SCALE GENOMIC DNA]</scope>
    <source>
        <strain evidence="1 2">D2</strain>
    </source>
</reference>
<evidence type="ECO:0000313" key="2">
    <source>
        <dbReference type="Proteomes" id="UP000006201"/>
    </source>
</evidence>
<organism evidence="1 2">
    <name type="scientific">Pseudoalteromonas tunicata D2</name>
    <dbReference type="NCBI Taxonomy" id="87626"/>
    <lineage>
        <taxon>Bacteria</taxon>
        <taxon>Pseudomonadati</taxon>
        <taxon>Pseudomonadota</taxon>
        <taxon>Gammaproteobacteria</taxon>
        <taxon>Alteromonadales</taxon>
        <taxon>Pseudoalteromonadaceae</taxon>
        <taxon>Pseudoalteromonas</taxon>
    </lineage>
</organism>
<name>A4CA58_9GAMM</name>
<evidence type="ECO:0000313" key="1">
    <source>
        <dbReference type="EMBL" id="EAR28266.1"/>
    </source>
</evidence>
<dbReference type="HOGENOM" id="CLU_3139802_0_0_6"/>
<dbReference type="EMBL" id="AAOH01000004">
    <property type="protein sequence ID" value="EAR28266.1"/>
    <property type="molecule type" value="Genomic_DNA"/>
</dbReference>
<keyword evidence="2" id="KW-1185">Reference proteome</keyword>
<gene>
    <name evidence="1" type="ORF">PTD2_20662</name>
</gene>
<comment type="caution">
    <text evidence="1">The sequence shown here is derived from an EMBL/GenBank/DDBJ whole genome shotgun (WGS) entry which is preliminary data.</text>
</comment>
<protein>
    <submittedName>
        <fullName evidence="1">Uncharacterized protein</fullName>
    </submittedName>
</protein>
<accession>A4CA58</accession>
<proteinExistence type="predicted"/>
<dbReference type="Proteomes" id="UP000006201">
    <property type="component" value="Unassembled WGS sequence"/>
</dbReference>
<sequence length="49" mass="5497">MDGGYVHIKCIFEDQFAYFLKIWGVEGFQWETGDSLPLPAVASATTMLI</sequence>